<dbReference type="GO" id="GO:0003676">
    <property type="term" value="F:nucleic acid binding"/>
    <property type="evidence" value="ECO:0007669"/>
    <property type="project" value="InterPro"/>
</dbReference>
<evidence type="ECO:0000313" key="7">
    <source>
        <dbReference type="EMBL" id="TNJ43108.1"/>
    </source>
</evidence>
<dbReference type="OrthoDB" id="9800643at2"/>
<dbReference type="InterPro" id="IPR029063">
    <property type="entry name" value="SAM-dependent_MTases_sf"/>
</dbReference>
<protein>
    <recommendedName>
        <fullName evidence="1">peptide chain release factor N(5)-glutamine methyltransferase</fullName>
        <ecNumber evidence="1">2.1.1.297</ecNumber>
    </recommendedName>
</protein>
<feature type="domain" description="Methyltransferase small" evidence="6">
    <location>
        <begin position="104"/>
        <end position="197"/>
    </location>
</feature>
<comment type="catalytic activity">
    <reaction evidence="5">
        <text>L-glutaminyl-[peptide chain release factor] + S-adenosyl-L-methionine = N(5)-methyl-L-glutaminyl-[peptide chain release factor] + S-adenosyl-L-homocysteine + H(+)</text>
        <dbReference type="Rhea" id="RHEA:42896"/>
        <dbReference type="Rhea" id="RHEA-COMP:10271"/>
        <dbReference type="Rhea" id="RHEA-COMP:10272"/>
        <dbReference type="ChEBI" id="CHEBI:15378"/>
        <dbReference type="ChEBI" id="CHEBI:30011"/>
        <dbReference type="ChEBI" id="CHEBI:57856"/>
        <dbReference type="ChEBI" id="CHEBI:59789"/>
        <dbReference type="ChEBI" id="CHEBI:61891"/>
        <dbReference type="EC" id="2.1.1.297"/>
    </reaction>
</comment>
<keyword evidence="4" id="KW-0949">S-adenosyl-L-methionine</keyword>
<reference evidence="7 8" key="1">
    <citation type="submission" date="2019-05" db="EMBL/GenBank/DDBJ databases">
        <title>Tamlana fucoidanivorans sp. nov., isolated from the surface of algae collected from Fujian province in China.</title>
        <authorList>
            <person name="Li J."/>
        </authorList>
    </citation>
    <scope>NUCLEOTIDE SEQUENCE [LARGE SCALE GENOMIC DNA]</scope>
    <source>
        <strain evidence="7 8">CW2-9</strain>
    </source>
</reference>
<dbReference type="NCBIfam" id="TIGR00536">
    <property type="entry name" value="hemK_fam"/>
    <property type="match status" value="1"/>
</dbReference>
<gene>
    <name evidence="7" type="primary">prmC</name>
    <name evidence="7" type="ORF">FGF67_12155</name>
</gene>
<dbReference type="InterPro" id="IPR007848">
    <property type="entry name" value="Small_mtfrase_dom"/>
</dbReference>
<dbReference type="Gene3D" id="1.10.8.10">
    <property type="entry name" value="DNA helicase RuvA subunit, C-terminal domain"/>
    <property type="match status" value="1"/>
</dbReference>
<keyword evidence="2 7" id="KW-0489">Methyltransferase</keyword>
<dbReference type="GO" id="GO:0032259">
    <property type="term" value="P:methylation"/>
    <property type="evidence" value="ECO:0007669"/>
    <property type="project" value="UniProtKB-KW"/>
</dbReference>
<dbReference type="PROSITE" id="PS00092">
    <property type="entry name" value="N6_MTASE"/>
    <property type="match status" value="1"/>
</dbReference>
<dbReference type="RefSeq" id="WP_139698025.1">
    <property type="nucleotide sequence ID" value="NZ_CP074074.1"/>
</dbReference>
<dbReference type="PANTHER" id="PTHR18895:SF74">
    <property type="entry name" value="MTRF1L RELEASE FACTOR GLUTAMINE METHYLTRANSFERASE"/>
    <property type="match status" value="1"/>
</dbReference>
<dbReference type="InterPro" id="IPR050320">
    <property type="entry name" value="N5-glutamine_MTase"/>
</dbReference>
<dbReference type="Pfam" id="PF05175">
    <property type="entry name" value="MTS"/>
    <property type="match status" value="1"/>
</dbReference>
<evidence type="ECO:0000256" key="4">
    <source>
        <dbReference type="ARBA" id="ARBA00022691"/>
    </source>
</evidence>
<dbReference type="SUPFAM" id="SSF53335">
    <property type="entry name" value="S-adenosyl-L-methionine-dependent methyltransferases"/>
    <property type="match status" value="1"/>
</dbReference>
<dbReference type="EMBL" id="VDCS01000011">
    <property type="protein sequence ID" value="TNJ43108.1"/>
    <property type="molecule type" value="Genomic_DNA"/>
</dbReference>
<evidence type="ECO:0000256" key="3">
    <source>
        <dbReference type="ARBA" id="ARBA00022679"/>
    </source>
</evidence>
<evidence type="ECO:0000256" key="2">
    <source>
        <dbReference type="ARBA" id="ARBA00022603"/>
    </source>
</evidence>
<evidence type="ECO:0000256" key="1">
    <source>
        <dbReference type="ARBA" id="ARBA00012771"/>
    </source>
</evidence>
<dbReference type="PANTHER" id="PTHR18895">
    <property type="entry name" value="HEMK METHYLTRANSFERASE"/>
    <property type="match status" value="1"/>
</dbReference>
<organism evidence="7 8">
    <name type="scientific">Allotamlana fucoidanivorans</name>
    <dbReference type="NCBI Taxonomy" id="2583814"/>
    <lineage>
        <taxon>Bacteria</taxon>
        <taxon>Pseudomonadati</taxon>
        <taxon>Bacteroidota</taxon>
        <taxon>Flavobacteriia</taxon>
        <taxon>Flavobacteriales</taxon>
        <taxon>Flavobacteriaceae</taxon>
        <taxon>Allotamlana</taxon>
    </lineage>
</organism>
<dbReference type="Gene3D" id="3.40.50.150">
    <property type="entry name" value="Vaccinia Virus protein VP39"/>
    <property type="match status" value="1"/>
</dbReference>
<name>A0A5C4SHA0_9FLAO</name>
<comment type="caution">
    <text evidence="7">The sequence shown here is derived from an EMBL/GenBank/DDBJ whole genome shotgun (WGS) entry which is preliminary data.</text>
</comment>
<keyword evidence="3 7" id="KW-0808">Transferase</keyword>
<proteinExistence type="predicted"/>
<dbReference type="InterPro" id="IPR004556">
    <property type="entry name" value="HemK-like"/>
</dbReference>
<evidence type="ECO:0000256" key="5">
    <source>
        <dbReference type="ARBA" id="ARBA00048391"/>
    </source>
</evidence>
<dbReference type="AlphaFoldDB" id="A0A5C4SHA0"/>
<evidence type="ECO:0000259" key="6">
    <source>
        <dbReference type="Pfam" id="PF05175"/>
    </source>
</evidence>
<dbReference type="InterPro" id="IPR002052">
    <property type="entry name" value="DNA_methylase_N6_adenine_CS"/>
</dbReference>
<dbReference type="Proteomes" id="UP000308713">
    <property type="component" value="Unassembled WGS sequence"/>
</dbReference>
<dbReference type="NCBIfam" id="TIGR03534">
    <property type="entry name" value="RF_mod_PrmC"/>
    <property type="match status" value="1"/>
</dbReference>
<keyword evidence="8" id="KW-1185">Reference proteome</keyword>
<dbReference type="InterPro" id="IPR019874">
    <property type="entry name" value="RF_methyltr_PrmC"/>
</dbReference>
<accession>A0A5C4SHA0</accession>
<dbReference type="EC" id="2.1.1.297" evidence="1"/>
<dbReference type="GO" id="GO:0102559">
    <property type="term" value="F:peptide chain release factor N(5)-glutamine methyltransferase activity"/>
    <property type="evidence" value="ECO:0007669"/>
    <property type="project" value="UniProtKB-EC"/>
</dbReference>
<evidence type="ECO:0000313" key="8">
    <source>
        <dbReference type="Proteomes" id="UP000308713"/>
    </source>
</evidence>
<dbReference type="CDD" id="cd02440">
    <property type="entry name" value="AdoMet_MTases"/>
    <property type="match status" value="1"/>
</dbReference>
<sequence length="281" mass="32419">MKLTDIQKKFRLDLSEAYQLEEVNNFFFMLVEAYYDKTRLDMAMHPEMEILNPQLILESLELLKGNNPIQYILGVTEFYGLPFKVDENVLIPRPETEELVEWVLHHTEPNQEIKILDIGTGSGCIAISLAKNLVNAKVTALDVSAEALRVAQCNAVLNEVTVNFVEADILNIQSLADETFDIIVSNPPYVREKEQKYMKPNVLENEPHLALFVKDDNALKFYKAITEFALTNLVRDGQLLFEINEFLGKEMIMLLQKYNFKQIELKQDIFKKDRMIKGVKN</sequence>